<protein>
    <submittedName>
        <fullName evidence="1">Uncharacterized protein</fullName>
    </submittedName>
</protein>
<evidence type="ECO:0000313" key="2">
    <source>
        <dbReference type="Proteomes" id="UP000499080"/>
    </source>
</evidence>
<dbReference type="AlphaFoldDB" id="A0A4Y2HPW7"/>
<evidence type="ECO:0000313" key="1">
    <source>
        <dbReference type="EMBL" id="GBM67375.1"/>
    </source>
</evidence>
<sequence length="94" mass="10641">MSHHSQHLITNHSLQINYNFVASSKFYHIFGHWGALTLQYLGDIFLLAPLKPGDLWRKRHELDSPNQGGHLPHHPTSCYNLPLKNTDTGCGLQG</sequence>
<comment type="caution">
    <text evidence="1">The sequence shown here is derived from an EMBL/GenBank/DDBJ whole genome shotgun (WGS) entry which is preliminary data.</text>
</comment>
<dbReference type="EMBL" id="BGPR01002080">
    <property type="protein sequence ID" value="GBM67375.1"/>
    <property type="molecule type" value="Genomic_DNA"/>
</dbReference>
<gene>
    <name evidence="1" type="ORF">AVEN_169604_1</name>
</gene>
<keyword evidence="2" id="KW-1185">Reference proteome</keyword>
<dbReference type="Proteomes" id="UP000499080">
    <property type="component" value="Unassembled WGS sequence"/>
</dbReference>
<proteinExistence type="predicted"/>
<accession>A0A4Y2HPW7</accession>
<name>A0A4Y2HPW7_ARAVE</name>
<organism evidence="1 2">
    <name type="scientific">Araneus ventricosus</name>
    <name type="common">Orbweaver spider</name>
    <name type="synonym">Epeira ventricosa</name>
    <dbReference type="NCBI Taxonomy" id="182803"/>
    <lineage>
        <taxon>Eukaryota</taxon>
        <taxon>Metazoa</taxon>
        <taxon>Ecdysozoa</taxon>
        <taxon>Arthropoda</taxon>
        <taxon>Chelicerata</taxon>
        <taxon>Arachnida</taxon>
        <taxon>Araneae</taxon>
        <taxon>Araneomorphae</taxon>
        <taxon>Entelegynae</taxon>
        <taxon>Araneoidea</taxon>
        <taxon>Araneidae</taxon>
        <taxon>Araneus</taxon>
    </lineage>
</organism>
<reference evidence="1 2" key="1">
    <citation type="journal article" date="2019" name="Sci. Rep.">
        <title>Orb-weaving spider Araneus ventricosus genome elucidates the spidroin gene catalogue.</title>
        <authorList>
            <person name="Kono N."/>
            <person name="Nakamura H."/>
            <person name="Ohtoshi R."/>
            <person name="Moran D.A.P."/>
            <person name="Shinohara A."/>
            <person name="Yoshida Y."/>
            <person name="Fujiwara M."/>
            <person name="Mori M."/>
            <person name="Tomita M."/>
            <person name="Arakawa K."/>
        </authorList>
    </citation>
    <scope>NUCLEOTIDE SEQUENCE [LARGE SCALE GENOMIC DNA]</scope>
</reference>